<evidence type="ECO:0000313" key="3">
    <source>
        <dbReference type="Proteomes" id="UP000295281"/>
    </source>
</evidence>
<reference evidence="2 3" key="1">
    <citation type="submission" date="2019-03" db="EMBL/GenBank/DDBJ databases">
        <title>Genomic Encyclopedia of Type Strains, Phase IV (KMG-IV): sequencing the most valuable type-strain genomes for metagenomic binning, comparative biology and taxonomic classification.</title>
        <authorList>
            <person name="Goeker M."/>
        </authorList>
    </citation>
    <scope>NUCLEOTIDE SEQUENCE [LARGE SCALE GENOMIC DNA]</scope>
    <source>
        <strain evidence="2 3">DSM 46770</strain>
    </source>
</reference>
<dbReference type="InterPro" id="IPR029063">
    <property type="entry name" value="SAM-dependent_MTases_sf"/>
</dbReference>
<dbReference type="SUPFAM" id="SSF53335">
    <property type="entry name" value="S-adenosyl-L-methionine-dependent methyltransferases"/>
    <property type="match status" value="1"/>
</dbReference>
<name>A0A4R6UWA9_9ACTN</name>
<dbReference type="RefSeq" id="WP_133742308.1">
    <property type="nucleotide sequence ID" value="NZ_SNYN01000013.1"/>
</dbReference>
<dbReference type="CDD" id="cd02440">
    <property type="entry name" value="AdoMet_MTases"/>
    <property type="match status" value="1"/>
</dbReference>
<organism evidence="2 3">
    <name type="scientific">Actinorugispora endophytica</name>
    <dbReference type="NCBI Taxonomy" id="1605990"/>
    <lineage>
        <taxon>Bacteria</taxon>
        <taxon>Bacillati</taxon>
        <taxon>Actinomycetota</taxon>
        <taxon>Actinomycetes</taxon>
        <taxon>Streptosporangiales</taxon>
        <taxon>Nocardiopsidaceae</taxon>
        <taxon>Actinorugispora</taxon>
    </lineage>
</organism>
<comment type="caution">
    <text evidence="2">The sequence shown here is derived from an EMBL/GenBank/DDBJ whole genome shotgun (WGS) entry which is preliminary data.</text>
</comment>
<dbReference type="Pfam" id="PF08242">
    <property type="entry name" value="Methyltransf_12"/>
    <property type="match status" value="1"/>
</dbReference>
<keyword evidence="3" id="KW-1185">Reference proteome</keyword>
<keyword evidence="2" id="KW-0489">Methyltransferase</keyword>
<proteinExistence type="predicted"/>
<dbReference type="OrthoDB" id="3382693at2"/>
<dbReference type="Proteomes" id="UP000295281">
    <property type="component" value="Unassembled WGS sequence"/>
</dbReference>
<feature type="domain" description="Methyltransferase type 12" evidence="1">
    <location>
        <begin position="203"/>
        <end position="304"/>
    </location>
</feature>
<dbReference type="EMBL" id="SNYN01000013">
    <property type="protein sequence ID" value="TDQ50269.1"/>
    <property type="molecule type" value="Genomic_DNA"/>
</dbReference>
<dbReference type="GO" id="GO:0032259">
    <property type="term" value="P:methylation"/>
    <property type="evidence" value="ECO:0007669"/>
    <property type="project" value="UniProtKB-KW"/>
</dbReference>
<dbReference type="AlphaFoldDB" id="A0A4R6UWA9"/>
<dbReference type="Gene3D" id="3.40.50.150">
    <property type="entry name" value="Vaccinia Virus protein VP39"/>
    <property type="match status" value="1"/>
</dbReference>
<evidence type="ECO:0000313" key="2">
    <source>
        <dbReference type="EMBL" id="TDQ50269.1"/>
    </source>
</evidence>
<evidence type="ECO:0000259" key="1">
    <source>
        <dbReference type="Pfam" id="PF08242"/>
    </source>
</evidence>
<sequence>MSPGTDTELEARARRAAARAIEGTDLRELPALTRRLEGVALLGMARALRDAGLFRDGAAHGEAEIAEATGTAGRHRWILRRWLAVLCEEGLLDGGGPDGRYRGLRRVGNREMRAAARGLEEARTGLGYPPELTLFFQRAIGNLPALLRDEVPLQALLFADGETGTADGAYRDNAVNRYVNAATAEVACWAAGRRPGGAALRVLEIGAGVGGTTSDVLAALGDGPVDYLFTDVSRYFLDIGRERFGGRAGTGFALLDLNGDPLGGDVVEPGSRDVVIAANVLHNAHDIGRCLRGVRDLLAPGGLLLCIDTCRELYQILTSMQFLMSARPGEPGPGAYDLRAGTDRIFLSRAEWRDQMRAAGLAPVLAAPEEGHPLDAFSVTLLAARREEG</sequence>
<gene>
    <name evidence="2" type="ORF">EV190_11338</name>
</gene>
<dbReference type="InterPro" id="IPR013217">
    <property type="entry name" value="Methyltransf_12"/>
</dbReference>
<keyword evidence="2" id="KW-0808">Transferase</keyword>
<dbReference type="GO" id="GO:0008168">
    <property type="term" value="F:methyltransferase activity"/>
    <property type="evidence" value="ECO:0007669"/>
    <property type="project" value="UniProtKB-KW"/>
</dbReference>
<accession>A0A4R6UWA9</accession>
<keyword evidence="2" id="KW-0830">Ubiquinone</keyword>
<protein>
    <submittedName>
        <fullName evidence="2">Ubiquinone/menaquinone biosynthesis C-methylase UbiE</fullName>
    </submittedName>
</protein>